<keyword evidence="1" id="KW-1133">Transmembrane helix</keyword>
<proteinExistence type="predicted"/>
<comment type="caution">
    <text evidence="3">The sequence shown here is derived from an EMBL/GenBank/DDBJ whole genome shotgun (WGS) entry which is preliminary data.</text>
</comment>
<accession>A0AA41XAL6</accession>
<reference evidence="3" key="1">
    <citation type="submission" date="2022-07" db="EMBL/GenBank/DDBJ databases">
        <authorList>
            <person name="Li W.-J."/>
            <person name="Deng Q.-Q."/>
        </authorList>
    </citation>
    <scope>NUCLEOTIDE SEQUENCE</scope>
    <source>
        <strain evidence="3">SYSU M60031</strain>
    </source>
</reference>
<protein>
    <submittedName>
        <fullName evidence="3">Tad domain-containing protein</fullName>
    </submittedName>
</protein>
<dbReference type="Pfam" id="PF13400">
    <property type="entry name" value="Tad"/>
    <property type="match status" value="1"/>
</dbReference>
<feature type="transmembrane region" description="Helical" evidence="1">
    <location>
        <begin position="15"/>
        <end position="37"/>
    </location>
</feature>
<evidence type="ECO:0000256" key="1">
    <source>
        <dbReference type="SAM" id="Phobius"/>
    </source>
</evidence>
<evidence type="ECO:0000259" key="2">
    <source>
        <dbReference type="Pfam" id="PF13400"/>
    </source>
</evidence>
<keyword evidence="1" id="KW-0472">Membrane</keyword>
<keyword evidence="4" id="KW-1185">Reference proteome</keyword>
<feature type="domain" description="Putative Flp pilus-assembly TadG-like N-terminal" evidence="2">
    <location>
        <begin position="16"/>
        <end position="62"/>
    </location>
</feature>
<evidence type="ECO:0000313" key="4">
    <source>
        <dbReference type="Proteomes" id="UP001156102"/>
    </source>
</evidence>
<dbReference type="AlphaFoldDB" id="A0AA41XAL6"/>
<organism evidence="3 4">
    <name type="scientific">Ectobacillus ponti</name>
    <dbReference type="NCBI Taxonomy" id="2961894"/>
    <lineage>
        <taxon>Bacteria</taxon>
        <taxon>Bacillati</taxon>
        <taxon>Bacillota</taxon>
        <taxon>Bacilli</taxon>
        <taxon>Bacillales</taxon>
        <taxon>Bacillaceae</taxon>
        <taxon>Ectobacillus</taxon>
    </lineage>
</organism>
<gene>
    <name evidence="3" type="ORF">NK662_12310</name>
</gene>
<dbReference type="Proteomes" id="UP001156102">
    <property type="component" value="Unassembled WGS sequence"/>
</dbReference>
<dbReference type="RefSeq" id="WP_254759231.1">
    <property type="nucleotide sequence ID" value="NZ_JANCLT010000005.1"/>
</dbReference>
<evidence type="ECO:0000313" key="3">
    <source>
        <dbReference type="EMBL" id="MCP8969323.1"/>
    </source>
</evidence>
<sequence>MKRLWNKFNSVRSEAGNVAVTVALSMVVMTGMAGLAIDGGRMYMEKSRLQKALDAAVLAGAQKVAVSQTEAISVAKQISGQNAYTLADSEITEISNQSIKAQKTVHVPTTFANVLGIASASVTAKAKAAVSYVSKIGKGNVAPIGVENVASYFDGGSHIVSFPKSGNHPTAGMAGYVDFDNQGGGGGQNLSDQISNGYNGYVEIGQTVLAQSGSPTPALTALKDLVALDAGKAYCQQPSTADHTCARVIYVPILNSWSGLKIVGFGAFWIDTVQSGGNGKGGGTGNNADRLTGQFLKLVAPGDVGVGAGGGINSGLSTIKLVE</sequence>
<keyword evidence="1" id="KW-0812">Transmembrane</keyword>
<dbReference type="InterPro" id="IPR028087">
    <property type="entry name" value="Tad_N"/>
</dbReference>
<dbReference type="EMBL" id="JANCLT010000005">
    <property type="protein sequence ID" value="MCP8969323.1"/>
    <property type="molecule type" value="Genomic_DNA"/>
</dbReference>
<name>A0AA41XAL6_9BACI</name>